<name>A0A812QBA7_9DINO</name>
<evidence type="ECO:0000256" key="2">
    <source>
        <dbReference type="ARBA" id="ARBA00008661"/>
    </source>
</evidence>
<dbReference type="OrthoDB" id="5512589at2759"/>
<dbReference type="PANTHER" id="PTHR11214:SF3">
    <property type="entry name" value="BETA-1,3-GALACTOSYLTRANSFERASE 6"/>
    <property type="match status" value="1"/>
</dbReference>
<keyword evidence="6" id="KW-0735">Signal-anchor</keyword>
<dbReference type="InterPro" id="IPR002659">
    <property type="entry name" value="Glyco_trans_31"/>
</dbReference>
<evidence type="ECO:0000256" key="3">
    <source>
        <dbReference type="ARBA" id="ARBA00022676"/>
    </source>
</evidence>
<keyword evidence="9" id="KW-0472">Membrane</keyword>
<comment type="subcellular location">
    <subcellularLocation>
        <location evidence="1">Golgi apparatus membrane</location>
        <topology evidence="1">Single-pass type II membrane protein</topology>
    </subcellularLocation>
</comment>
<evidence type="ECO:0000256" key="4">
    <source>
        <dbReference type="ARBA" id="ARBA00022679"/>
    </source>
</evidence>
<sequence length="593" mass="68462">MGSLPTPLALAPVALALLAGSWRTECDIEGMDVQVVMHGIGEPTDPHSSICRVAWLNHADLQRVSAGDLQGQIDYLFTDSRSYVPFRGRHGSVLYMENISQFQVPQDLDLVMQEKTQLLSVLMPPRDRWDELAEEIYRQAMAAIPEHVFIEDGSPETEAAAFQPYRFCILPEEDSTRHAVSPLFVRSLAYHTIAVFNGFVEVGAMVFNAIADYEPEPFDLMETLENLNRINKQLGALWHYQRIIQDQVQYRYNRPFEEKLYSQACTMCRLLVDLPDTKLPLVFIGIYSARKNFEKRQAVRDTWGRLLREHFGVRYRFFLGEGSAGASLEERRMRQELDEHNDLVFLPVTEGYRMNSRKGLLFLEWIAERAEAEFLLKTDDDVYLRPAPLLRQLERRIPAQYAWAIFDYISPVPRDEDDNFYNTEEDFPFPVFPPYPRGVVRVLSMDVVRLLAKASQEGRLRMVYGDDPCIGVHLRQLLFDGAEPLPSLTLDDFDNRVFAMEPSCHHNLWSKMTNRTWAIHHVKPEQILCMWSADMAAGYYEDSGEAGLRVDEDRELNEFPDLCSCATDESFFERSDLDRLKAETQRVLDDDQE</sequence>
<keyword evidence="10" id="KW-0732">Signal</keyword>
<dbReference type="Pfam" id="PF01762">
    <property type="entry name" value="Galactosyl_T"/>
    <property type="match status" value="1"/>
</dbReference>
<dbReference type="GO" id="GO:0016758">
    <property type="term" value="F:hexosyltransferase activity"/>
    <property type="evidence" value="ECO:0007669"/>
    <property type="project" value="InterPro"/>
</dbReference>
<dbReference type="Gene3D" id="3.90.550.50">
    <property type="match status" value="1"/>
</dbReference>
<proteinExistence type="inferred from homology"/>
<keyword evidence="8" id="KW-0333">Golgi apparatus</keyword>
<dbReference type="EMBL" id="CAJNDS010002223">
    <property type="protein sequence ID" value="CAE7380517.1"/>
    <property type="molecule type" value="Genomic_DNA"/>
</dbReference>
<keyword evidence="5" id="KW-0812">Transmembrane</keyword>
<evidence type="ECO:0000256" key="1">
    <source>
        <dbReference type="ARBA" id="ARBA00004323"/>
    </source>
</evidence>
<evidence type="ECO:0000256" key="10">
    <source>
        <dbReference type="SAM" id="SignalP"/>
    </source>
</evidence>
<evidence type="ECO:0000256" key="6">
    <source>
        <dbReference type="ARBA" id="ARBA00022968"/>
    </source>
</evidence>
<evidence type="ECO:0000256" key="8">
    <source>
        <dbReference type="ARBA" id="ARBA00023034"/>
    </source>
</evidence>
<keyword evidence="12" id="KW-1185">Reference proteome</keyword>
<keyword evidence="3" id="KW-0328">Glycosyltransferase</keyword>
<keyword evidence="4" id="KW-0808">Transferase</keyword>
<feature type="signal peptide" evidence="10">
    <location>
        <begin position="1"/>
        <end position="26"/>
    </location>
</feature>
<dbReference type="GO" id="GO:0000139">
    <property type="term" value="C:Golgi membrane"/>
    <property type="evidence" value="ECO:0007669"/>
    <property type="project" value="UniProtKB-SubCell"/>
</dbReference>
<comment type="similarity">
    <text evidence="2">Belongs to the glycosyltransferase 31 family.</text>
</comment>
<evidence type="ECO:0000313" key="11">
    <source>
        <dbReference type="EMBL" id="CAE7380517.1"/>
    </source>
</evidence>
<dbReference type="AlphaFoldDB" id="A0A812QBA7"/>
<keyword evidence="7" id="KW-1133">Transmembrane helix</keyword>
<evidence type="ECO:0000256" key="5">
    <source>
        <dbReference type="ARBA" id="ARBA00022692"/>
    </source>
</evidence>
<accession>A0A812QBA7</accession>
<evidence type="ECO:0000313" key="12">
    <source>
        <dbReference type="Proteomes" id="UP000604046"/>
    </source>
</evidence>
<dbReference type="PANTHER" id="PTHR11214">
    <property type="entry name" value="BETA-1,3-N-ACETYLGLUCOSAMINYLTRANSFERASE"/>
    <property type="match status" value="1"/>
</dbReference>
<dbReference type="Proteomes" id="UP000604046">
    <property type="component" value="Unassembled WGS sequence"/>
</dbReference>
<evidence type="ECO:0000256" key="9">
    <source>
        <dbReference type="ARBA" id="ARBA00023136"/>
    </source>
</evidence>
<evidence type="ECO:0000256" key="7">
    <source>
        <dbReference type="ARBA" id="ARBA00022989"/>
    </source>
</evidence>
<protein>
    <submittedName>
        <fullName evidence="11">GALT3 protein</fullName>
    </submittedName>
</protein>
<reference evidence="11" key="1">
    <citation type="submission" date="2021-02" db="EMBL/GenBank/DDBJ databases">
        <authorList>
            <person name="Dougan E. K."/>
            <person name="Rhodes N."/>
            <person name="Thang M."/>
            <person name="Chan C."/>
        </authorList>
    </citation>
    <scope>NUCLEOTIDE SEQUENCE</scope>
</reference>
<dbReference type="GO" id="GO:0006493">
    <property type="term" value="P:protein O-linked glycosylation"/>
    <property type="evidence" value="ECO:0007669"/>
    <property type="project" value="TreeGrafter"/>
</dbReference>
<organism evidence="11 12">
    <name type="scientific">Symbiodinium natans</name>
    <dbReference type="NCBI Taxonomy" id="878477"/>
    <lineage>
        <taxon>Eukaryota</taxon>
        <taxon>Sar</taxon>
        <taxon>Alveolata</taxon>
        <taxon>Dinophyceae</taxon>
        <taxon>Suessiales</taxon>
        <taxon>Symbiodiniaceae</taxon>
        <taxon>Symbiodinium</taxon>
    </lineage>
</organism>
<feature type="chain" id="PRO_5033053648" evidence="10">
    <location>
        <begin position="27"/>
        <end position="593"/>
    </location>
</feature>
<gene>
    <name evidence="11" type="primary">GALT3</name>
    <name evidence="11" type="ORF">SNAT2548_LOCUS20772</name>
</gene>
<comment type="caution">
    <text evidence="11">The sequence shown here is derived from an EMBL/GenBank/DDBJ whole genome shotgun (WGS) entry which is preliminary data.</text>
</comment>